<reference evidence="2" key="1">
    <citation type="submission" date="2023-08" db="EMBL/GenBank/DDBJ databases">
        <authorList>
            <person name="Audoor S."/>
            <person name="Bilcke G."/>
        </authorList>
    </citation>
    <scope>NUCLEOTIDE SEQUENCE</scope>
</reference>
<accession>A0AAD2CUP2</accession>
<evidence type="ECO:0000313" key="3">
    <source>
        <dbReference type="Proteomes" id="UP001295423"/>
    </source>
</evidence>
<feature type="domain" description="DUF6824" evidence="1">
    <location>
        <begin position="361"/>
        <end position="444"/>
    </location>
</feature>
<keyword evidence="3" id="KW-1185">Reference proteome</keyword>
<comment type="caution">
    <text evidence="2">The sequence shown here is derived from an EMBL/GenBank/DDBJ whole genome shotgun (WGS) entry which is preliminary data.</text>
</comment>
<dbReference type="Proteomes" id="UP001295423">
    <property type="component" value="Unassembled WGS sequence"/>
</dbReference>
<dbReference type="InterPro" id="IPR036865">
    <property type="entry name" value="CRAL-TRIO_dom_sf"/>
</dbReference>
<organism evidence="2 3">
    <name type="scientific">Cylindrotheca closterium</name>
    <dbReference type="NCBI Taxonomy" id="2856"/>
    <lineage>
        <taxon>Eukaryota</taxon>
        <taxon>Sar</taxon>
        <taxon>Stramenopiles</taxon>
        <taxon>Ochrophyta</taxon>
        <taxon>Bacillariophyta</taxon>
        <taxon>Bacillariophyceae</taxon>
        <taxon>Bacillariophycidae</taxon>
        <taxon>Bacillariales</taxon>
        <taxon>Bacillariaceae</taxon>
        <taxon>Cylindrotheca</taxon>
    </lineage>
</organism>
<evidence type="ECO:0000313" key="2">
    <source>
        <dbReference type="EMBL" id="CAJ1945963.1"/>
    </source>
</evidence>
<sequence>MTVENPFGIVEPTPMFQSSYAEIKDSGAAVDVLPANIPKEATDIDHVDSMIAQQMSSMTVQDREQAFMDVHGVSPIIEETPELVSSKLEEMESQIQKQHRREAYDMAESMNPDYVRDPEFRLMFLRSDVFNAYNAALRLIRHFEVKRDLFGVDKLTQEITQDDLDQESMDCLYMGHSQQLTTPDRSNRIISLWVSSEDHEKYSVTALLRRQFYQNMHLLRTNKHAQKDGVVAFLYLLGRDSGNPFPYDTGLELPRLANAMPMRLVAFHMAHDNKWLAPLIAFIKYSFNLITRIRIRTHYGSHNECMASMQGHGVPPEILPLEEGGIVTNKDSYREYLRGVRRQERIQFPRRQQIYVPCSYDVLFGKGSSVQTYEGNKRMRRIVTDRQKAYEKAEKGRKVDVAQEVVDMVHESSGMFLKQADDGGEYWVAVDNESARKKVSAAFRTLRIRSK</sequence>
<dbReference type="SUPFAM" id="SSF52087">
    <property type="entry name" value="CRAL/TRIO domain"/>
    <property type="match status" value="1"/>
</dbReference>
<name>A0AAD2CUP2_9STRA</name>
<dbReference type="Gene3D" id="3.40.525.10">
    <property type="entry name" value="CRAL-TRIO lipid binding domain"/>
    <property type="match status" value="1"/>
</dbReference>
<evidence type="ECO:0000259" key="1">
    <source>
        <dbReference type="Pfam" id="PF20710"/>
    </source>
</evidence>
<dbReference type="Pfam" id="PF20710">
    <property type="entry name" value="DUF6824"/>
    <property type="match status" value="1"/>
</dbReference>
<dbReference type="EMBL" id="CAKOGP040001557">
    <property type="protein sequence ID" value="CAJ1945963.1"/>
    <property type="molecule type" value="Genomic_DNA"/>
</dbReference>
<protein>
    <recommendedName>
        <fullName evidence="1">DUF6824 domain-containing protein</fullName>
    </recommendedName>
</protein>
<dbReference type="InterPro" id="IPR049227">
    <property type="entry name" value="DUF6824"/>
</dbReference>
<dbReference type="AlphaFoldDB" id="A0AAD2CUP2"/>
<gene>
    <name evidence="2" type="ORF">CYCCA115_LOCUS10105</name>
</gene>
<proteinExistence type="predicted"/>